<gene>
    <name evidence="10" type="primary">Hox3</name>
</gene>
<dbReference type="GO" id="GO:0005634">
    <property type="term" value="C:nucleus"/>
    <property type="evidence" value="ECO:0007669"/>
    <property type="project" value="UniProtKB-SubCell"/>
</dbReference>
<accession>A0A1J0M5L0</accession>
<dbReference type="PROSITE" id="PS00032">
    <property type="entry name" value="ANTENNAPEDIA"/>
    <property type="match status" value="1"/>
</dbReference>
<dbReference type="PANTHER" id="PTHR45664">
    <property type="entry name" value="PROTEIN ZERKNUELLT 1-RELATED"/>
    <property type="match status" value="1"/>
</dbReference>
<dbReference type="GO" id="GO:0000981">
    <property type="term" value="F:DNA-binding transcription factor activity, RNA polymerase II-specific"/>
    <property type="evidence" value="ECO:0007669"/>
    <property type="project" value="InterPro"/>
</dbReference>
<dbReference type="GO" id="GO:0045944">
    <property type="term" value="P:positive regulation of transcription by RNA polymerase II"/>
    <property type="evidence" value="ECO:0007669"/>
    <property type="project" value="UniProtKB-ARBA"/>
</dbReference>
<evidence type="ECO:0000256" key="5">
    <source>
        <dbReference type="ARBA" id="ARBA00023242"/>
    </source>
</evidence>
<protein>
    <submittedName>
        <fullName evidence="10">Homeobox hox 3</fullName>
    </submittedName>
</protein>
<reference evidence="10" key="1">
    <citation type="journal article" date="2016" name="BMC Genomics">
        <title>Comparative transcriptomics enlarges the toolkit of known developmental genes in mollusks.</title>
        <authorList>
            <person name="De Oliveira A.L."/>
            <person name="Wollesen T."/>
            <person name="Kristof A."/>
            <person name="Scherholz M."/>
            <person name="Redl E."/>
            <person name="Todt C."/>
            <person name="Bleidorn C."/>
            <person name="Wanninger A."/>
        </authorList>
    </citation>
    <scope>NUCLEOTIDE SEQUENCE</scope>
</reference>
<dbReference type="AlphaFoldDB" id="A0A1J0M5L0"/>
<dbReference type="PRINTS" id="PR00024">
    <property type="entry name" value="HOMEOBOX"/>
</dbReference>
<dbReference type="Gene3D" id="1.10.10.60">
    <property type="entry name" value="Homeodomain-like"/>
    <property type="match status" value="1"/>
</dbReference>
<dbReference type="PROSITE" id="PS50071">
    <property type="entry name" value="HOMEOBOX_2"/>
    <property type="match status" value="1"/>
</dbReference>
<dbReference type="PROSITE" id="PS00027">
    <property type="entry name" value="HOMEOBOX_1"/>
    <property type="match status" value="1"/>
</dbReference>
<evidence type="ECO:0000256" key="7">
    <source>
        <dbReference type="RuleBase" id="RU000682"/>
    </source>
</evidence>
<organism evidence="10">
    <name type="scientific">Gymnomenia pellucida</name>
    <dbReference type="NCBI Taxonomy" id="1918950"/>
    <lineage>
        <taxon>Eukaryota</taxon>
        <taxon>Metazoa</taxon>
        <taxon>Spiralia</taxon>
        <taxon>Lophotrochozoa</taxon>
        <taxon>Mollusca</taxon>
        <taxon>Aplacophora</taxon>
        <taxon>Solenogastres</taxon>
        <taxon>Pholidoskepia</taxon>
        <taxon>Gymnomeniidae</taxon>
        <taxon>Gymnomenia</taxon>
    </lineage>
</organism>
<dbReference type="FunFam" id="1.10.10.60:FF:000504">
    <property type="entry name" value="Transcription factor RFX3"/>
    <property type="match status" value="1"/>
</dbReference>
<dbReference type="InterPro" id="IPR020479">
    <property type="entry name" value="HD_metazoa"/>
</dbReference>
<feature type="domain" description="Homeobox" evidence="9">
    <location>
        <begin position="129"/>
        <end position="189"/>
    </location>
</feature>
<comment type="subcellular location">
    <subcellularLocation>
        <location evidence="1 6 7">Nucleus</location>
    </subcellularLocation>
</comment>
<dbReference type="GO" id="GO:0000978">
    <property type="term" value="F:RNA polymerase II cis-regulatory region sequence-specific DNA binding"/>
    <property type="evidence" value="ECO:0007669"/>
    <property type="project" value="TreeGrafter"/>
</dbReference>
<dbReference type="SMART" id="SM00389">
    <property type="entry name" value="HOX"/>
    <property type="match status" value="1"/>
</dbReference>
<feature type="region of interest" description="Disordered" evidence="8">
    <location>
        <begin position="108"/>
        <end position="132"/>
    </location>
</feature>
<dbReference type="EMBL" id="KX365102">
    <property type="protein sequence ID" value="APD15665.1"/>
    <property type="molecule type" value="mRNA"/>
</dbReference>
<dbReference type="SUPFAM" id="SSF46689">
    <property type="entry name" value="Homeodomain-like"/>
    <property type="match status" value="1"/>
</dbReference>
<evidence type="ECO:0000256" key="4">
    <source>
        <dbReference type="ARBA" id="ARBA00023155"/>
    </source>
</evidence>
<dbReference type="InterPro" id="IPR017970">
    <property type="entry name" value="Homeobox_CS"/>
</dbReference>
<keyword evidence="5 6" id="KW-0539">Nucleus</keyword>
<keyword evidence="2" id="KW-0217">Developmental protein</keyword>
<dbReference type="InterPro" id="IPR001827">
    <property type="entry name" value="Homeobox_Antennapedia_CS"/>
</dbReference>
<evidence type="ECO:0000259" key="9">
    <source>
        <dbReference type="PROSITE" id="PS50071"/>
    </source>
</evidence>
<evidence type="ECO:0000256" key="6">
    <source>
        <dbReference type="PROSITE-ProRule" id="PRU00108"/>
    </source>
</evidence>
<dbReference type="InterPro" id="IPR009057">
    <property type="entry name" value="Homeodomain-like_sf"/>
</dbReference>
<proteinExistence type="evidence at transcript level"/>
<dbReference type="InterPro" id="IPR001356">
    <property type="entry name" value="HD"/>
</dbReference>
<evidence type="ECO:0000256" key="8">
    <source>
        <dbReference type="SAM" id="MobiDB-lite"/>
    </source>
</evidence>
<evidence type="ECO:0000256" key="1">
    <source>
        <dbReference type="ARBA" id="ARBA00004123"/>
    </source>
</evidence>
<sequence length="400" mass="44941">MMSHQVMHQGIPYNDVIHKGFYEHATPFYQNANFYQCDNAYPYDYSNYRPSPSPPAQEYYNPCYQNAEYMYGHSDRDPAHFSAPLPSNTLKSNCGNPQEIYPWMRDTKQAPKCKPQPPALSPEGDTAEAPTKRARTAYTSSQLVELEKEFHFNRYLCRPRRIEMAALLSLSERQIKIWFQNRRMKFKKENRLKGEGGEDGDSPIPTLQSVVDDCKSLSNSCAATMGNNCMTSLSSGNCLSNQNVISNYDVSRIPNGVDSCCLPDNAMVSRAGESLGNESDVGGDSVPRYGAPNNSPPPIVGYHATGKPEVDTFDLKPPIDTRMQSLPCRMDGIPVNSQRQPYYNDLTFNNNNHVYHNDSNDVIDAYNVTSLPATIPHHAQDYPSKGFAQAYNYGQKLTHL</sequence>
<dbReference type="Pfam" id="PF00046">
    <property type="entry name" value="Homeodomain"/>
    <property type="match status" value="1"/>
</dbReference>
<keyword evidence="4 6" id="KW-0371">Homeobox</keyword>
<keyword evidence="3 6" id="KW-0238">DNA-binding</keyword>
<evidence type="ECO:0000256" key="3">
    <source>
        <dbReference type="ARBA" id="ARBA00023125"/>
    </source>
</evidence>
<feature type="DNA-binding region" description="Homeobox" evidence="6">
    <location>
        <begin position="131"/>
        <end position="190"/>
    </location>
</feature>
<reference evidence="10" key="2">
    <citation type="submission" date="2016-06" db="EMBL/GenBank/DDBJ databases">
        <authorList>
            <person name="Kjaerup R.B."/>
            <person name="Dalgaard T.S."/>
            <person name="Juul-Madsen H.R."/>
        </authorList>
    </citation>
    <scope>NUCLEOTIDE SEQUENCE</scope>
</reference>
<evidence type="ECO:0000313" key="10">
    <source>
        <dbReference type="EMBL" id="APD15665.1"/>
    </source>
</evidence>
<name>A0A1J0M5L0_9MOLL</name>
<dbReference type="CDD" id="cd00086">
    <property type="entry name" value="homeodomain"/>
    <property type="match status" value="1"/>
</dbReference>
<evidence type="ECO:0000256" key="2">
    <source>
        <dbReference type="ARBA" id="ARBA00022473"/>
    </source>
</evidence>
<dbReference type="PANTHER" id="PTHR45664:SF12">
    <property type="entry name" value="PANCREAS_DUODENUM HOMEOBOX PROTEIN 1"/>
    <property type="match status" value="1"/>
</dbReference>